<dbReference type="InterPro" id="IPR051856">
    <property type="entry name" value="CSR-E3_Ligase_Protein"/>
</dbReference>
<evidence type="ECO:0000256" key="1">
    <source>
        <dbReference type="ARBA" id="ARBA00004141"/>
    </source>
</evidence>
<comment type="subcellular location">
    <subcellularLocation>
        <location evidence="1">Membrane</location>
        <topology evidence="1">Multi-pass membrane protein</topology>
    </subcellularLocation>
</comment>
<evidence type="ECO:0000256" key="3">
    <source>
        <dbReference type="ARBA" id="ARBA00022989"/>
    </source>
</evidence>
<feature type="transmembrane region" description="Helical" evidence="6">
    <location>
        <begin position="104"/>
        <end position="121"/>
    </location>
</feature>
<dbReference type="GO" id="GO:0016020">
    <property type="term" value="C:membrane"/>
    <property type="evidence" value="ECO:0007669"/>
    <property type="project" value="UniProtKB-SubCell"/>
</dbReference>
<dbReference type="Pfam" id="PF07782">
    <property type="entry name" value="DC_STAMP"/>
    <property type="match status" value="1"/>
</dbReference>
<evidence type="ECO:0000259" key="7">
    <source>
        <dbReference type="Pfam" id="PF07782"/>
    </source>
</evidence>
<feature type="domain" description="Dendritic cell-specific transmembrane protein-like" evidence="7">
    <location>
        <begin position="249"/>
        <end position="436"/>
    </location>
</feature>
<evidence type="ECO:0000313" key="8">
    <source>
        <dbReference type="EMBL" id="KAG7470079.1"/>
    </source>
</evidence>
<accession>A0A9D3PWB1</accession>
<feature type="transmembrane region" description="Helical" evidence="6">
    <location>
        <begin position="65"/>
        <end position="84"/>
    </location>
</feature>
<dbReference type="PANTHER" id="PTHR21041:SF2">
    <property type="entry name" value="DENDRITIC CELL-SPECIFIC TRANSMEMBRANE PROTEIN"/>
    <property type="match status" value="1"/>
</dbReference>
<feature type="transmembrane region" description="Helical" evidence="6">
    <location>
        <begin position="34"/>
        <end position="59"/>
    </location>
</feature>
<dbReference type="PANTHER" id="PTHR21041">
    <property type="entry name" value="DENDRITIC CELL-SPECIFIC TRANSMEMBRANE PROTEIN"/>
    <property type="match status" value="1"/>
</dbReference>
<keyword evidence="4 6" id="KW-0472">Membrane</keyword>
<evidence type="ECO:0000256" key="5">
    <source>
        <dbReference type="SAM" id="Coils"/>
    </source>
</evidence>
<dbReference type="AlphaFoldDB" id="A0A9D3PWB1"/>
<organism evidence="8 9">
    <name type="scientific">Megalops atlanticus</name>
    <name type="common">Tarpon</name>
    <name type="synonym">Clupea gigantea</name>
    <dbReference type="NCBI Taxonomy" id="7932"/>
    <lineage>
        <taxon>Eukaryota</taxon>
        <taxon>Metazoa</taxon>
        <taxon>Chordata</taxon>
        <taxon>Craniata</taxon>
        <taxon>Vertebrata</taxon>
        <taxon>Euteleostomi</taxon>
        <taxon>Actinopterygii</taxon>
        <taxon>Neopterygii</taxon>
        <taxon>Teleostei</taxon>
        <taxon>Elopiformes</taxon>
        <taxon>Megalopidae</taxon>
        <taxon>Megalops</taxon>
    </lineage>
</organism>
<comment type="caution">
    <text evidence="8">The sequence shown here is derived from an EMBL/GenBank/DDBJ whole genome shotgun (WGS) entry which is preliminary data.</text>
</comment>
<keyword evidence="2 6" id="KW-0812">Transmembrane</keyword>
<evidence type="ECO:0000313" key="9">
    <source>
        <dbReference type="Proteomes" id="UP001046870"/>
    </source>
</evidence>
<feature type="transmembrane region" description="Helical" evidence="6">
    <location>
        <begin position="223"/>
        <end position="240"/>
    </location>
</feature>
<protein>
    <recommendedName>
        <fullName evidence="7">Dendritic cell-specific transmembrane protein-like domain-containing protein</fullName>
    </recommendedName>
</protein>
<reference evidence="8" key="1">
    <citation type="submission" date="2021-01" db="EMBL/GenBank/DDBJ databases">
        <authorList>
            <person name="Zahm M."/>
            <person name="Roques C."/>
            <person name="Cabau C."/>
            <person name="Klopp C."/>
            <person name="Donnadieu C."/>
            <person name="Jouanno E."/>
            <person name="Lampietro C."/>
            <person name="Louis A."/>
            <person name="Herpin A."/>
            <person name="Echchiki A."/>
            <person name="Berthelot C."/>
            <person name="Parey E."/>
            <person name="Roest-Crollius H."/>
            <person name="Braasch I."/>
            <person name="Postlethwait J."/>
            <person name="Bobe J."/>
            <person name="Montfort J."/>
            <person name="Bouchez O."/>
            <person name="Begum T."/>
            <person name="Mejri S."/>
            <person name="Adams A."/>
            <person name="Chen W.-J."/>
            <person name="Guiguen Y."/>
        </authorList>
    </citation>
    <scope>NUCLEOTIDE SEQUENCE</scope>
    <source>
        <strain evidence="8">YG-15Mar2019-1</strain>
        <tissue evidence="8">Brain</tissue>
    </source>
</reference>
<evidence type="ECO:0000256" key="6">
    <source>
        <dbReference type="SAM" id="Phobius"/>
    </source>
</evidence>
<dbReference type="Proteomes" id="UP001046870">
    <property type="component" value="Chromosome 10"/>
</dbReference>
<keyword evidence="3 6" id="KW-1133">Transmembrane helix</keyword>
<dbReference type="EMBL" id="JAFDVH010000010">
    <property type="protein sequence ID" value="KAG7470079.1"/>
    <property type="molecule type" value="Genomic_DNA"/>
</dbReference>
<evidence type="ECO:0000256" key="2">
    <source>
        <dbReference type="ARBA" id="ARBA00022692"/>
    </source>
</evidence>
<keyword evidence="9" id="KW-1185">Reference proteome</keyword>
<feature type="coiled-coil region" evidence="5">
    <location>
        <begin position="181"/>
        <end position="208"/>
    </location>
</feature>
<sequence length="481" mass="55580">MCARSPRLMQHLAQAWSMVVMLYTSGHRKGWRYILLHCFVCFTVSLAFNALLFVCLYCALKYDLVVSGSIVAVCVVVATAALFFSKRVRCFSILFLIACGMKQGRTLLITAGTGLVVFWNFQNTLRNLTDLARSMLCNLEKKRISIELTPLSNYVKMLKWVGDLLKRFTDFGVVIFTSDFHISSKAESKNLEEKLEQAKRSLNETAEHMLAVMNIVSSVSQKVFPALGFVLLIVFTVLYLRSYYYNRKYENTFITSRFIRYDEKQKAEGKPYVLPLTKKEAKRYITIPSPLPTVREGKAMMKFYIPVLTHLLAWVFFIGVDALLYWLIMIIKRHLEEIEPFHVPMKMSVKTDTSFIGISLEEMKKEQDFSFSVNLFEKECLPEPQLLLHESLIPLSIILLFLVVLGLLSAKLLQLKLLISAQFYGDNADERVAYLHAKILRKRAKTKQTDRKDVLKALVRKPSFWFPVFFRNRKDDKIELT</sequence>
<dbReference type="InterPro" id="IPR012858">
    <property type="entry name" value="DC_STAMP-like"/>
</dbReference>
<name>A0A9D3PWB1_MEGAT</name>
<feature type="transmembrane region" description="Helical" evidence="6">
    <location>
        <begin position="392"/>
        <end position="413"/>
    </location>
</feature>
<gene>
    <name evidence="8" type="ORF">MATL_G00135840</name>
</gene>
<dbReference type="OrthoDB" id="9949280at2759"/>
<proteinExistence type="predicted"/>
<keyword evidence="5" id="KW-0175">Coiled coil</keyword>
<feature type="transmembrane region" description="Helical" evidence="6">
    <location>
        <begin position="303"/>
        <end position="328"/>
    </location>
</feature>
<evidence type="ECO:0000256" key="4">
    <source>
        <dbReference type="ARBA" id="ARBA00023136"/>
    </source>
</evidence>